<keyword evidence="5" id="KW-1185">Reference proteome</keyword>
<dbReference type="InterPro" id="IPR018501">
    <property type="entry name" value="DDT_dom"/>
</dbReference>
<dbReference type="PANTHER" id="PTHR45915:SF2">
    <property type="entry name" value="TOUTATIS, ISOFORM E"/>
    <property type="match status" value="1"/>
</dbReference>
<name>A0AAW1VH65_9CUCU</name>
<keyword evidence="2" id="KW-0539">Nucleus</keyword>
<gene>
    <name evidence="4" type="ORF">WA026_015543</name>
</gene>
<dbReference type="PANTHER" id="PTHR45915">
    <property type="entry name" value="TRANSCRIPTION INTERMEDIARY FACTOR"/>
    <property type="match status" value="1"/>
</dbReference>
<reference evidence="4 5" key="1">
    <citation type="submission" date="2023-03" db="EMBL/GenBank/DDBJ databases">
        <title>Genome insight into feeding habits of ladybird beetles.</title>
        <authorList>
            <person name="Li H.-S."/>
            <person name="Huang Y.-H."/>
            <person name="Pang H."/>
        </authorList>
    </citation>
    <scope>NUCLEOTIDE SEQUENCE [LARGE SCALE GENOMIC DNA]</scope>
    <source>
        <strain evidence="4">SYSU_2023b</strain>
        <tissue evidence="4">Whole body</tissue>
    </source>
</reference>
<sequence length="85" mass="9602">MVFEFLHNFGGTLNFDMVSLPTLRLDSLQQALMPNEHTFEAEEELFPAMTHLLVCAIEVPEIPNPARHTTILGQSQRQADITHSL</sequence>
<dbReference type="AlphaFoldDB" id="A0AAW1VH65"/>
<comment type="subcellular location">
    <subcellularLocation>
        <location evidence="1">Nucleus</location>
    </subcellularLocation>
</comment>
<evidence type="ECO:0000313" key="5">
    <source>
        <dbReference type="Proteomes" id="UP001431783"/>
    </source>
</evidence>
<feature type="domain" description="DDT" evidence="3">
    <location>
        <begin position="1"/>
        <end position="59"/>
    </location>
</feature>
<dbReference type="GO" id="GO:0000785">
    <property type="term" value="C:chromatin"/>
    <property type="evidence" value="ECO:0007669"/>
    <property type="project" value="TreeGrafter"/>
</dbReference>
<dbReference type="PROSITE" id="PS50827">
    <property type="entry name" value="DDT"/>
    <property type="match status" value="1"/>
</dbReference>
<accession>A0AAW1VH65</accession>
<proteinExistence type="predicted"/>
<evidence type="ECO:0000256" key="2">
    <source>
        <dbReference type="ARBA" id="ARBA00023242"/>
    </source>
</evidence>
<organism evidence="4 5">
    <name type="scientific">Henosepilachna vigintioctopunctata</name>
    <dbReference type="NCBI Taxonomy" id="420089"/>
    <lineage>
        <taxon>Eukaryota</taxon>
        <taxon>Metazoa</taxon>
        <taxon>Ecdysozoa</taxon>
        <taxon>Arthropoda</taxon>
        <taxon>Hexapoda</taxon>
        <taxon>Insecta</taxon>
        <taxon>Pterygota</taxon>
        <taxon>Neoptera</taxon>
        <taxon>Endopterygota</taxon>
        <taxon>Coleoptera</taxon>
        <taxon>Polyphaga</taxon>
        <taxon>Cucujiformia</taxon>
        <taxon>Coccinelloidea</taxon>
        <taxon>Coccinellidae</taxon>
        <taxon>Epilachninae</taxon>
        <taxon>Epilachnini</taxon>
        <taxon>Henosepilachna</taxon>
    </lineage>
</organism>
<dbReference type="GO" id="GO:0005634">
    <property type="term" value="C:nucleus"/>
    <property type="evidence" value="ECO:0007669"/>
    <property type="project" value="UniProtKB-SubCell"/>
</dbReference>
<evidence type="ECO:0000259" key="3">
    <source>
        <dbReference type="PROSITE" id="PS50827"/>
    </source>
</evidence>
<comment type="caution">
    <text evidence="4">The sequence shown here is derived from an EMBL/GenBank/DDBJ whole genome shotgun (WGS) entry which is preliminary data.</text>
</comment>
<dbReference type="Proteomes" id="UP001431783">
    <property type="component" value="Unassembled WGS sequence"/>
</dbReference>
<evidence type="ECO:0000313" key="4">
    <source>
        <dbReference type="EMBL" id="KAK9891584.1"/>
    </source>
</evidence>
<dbReference type="EMBL" id="JARQZJ010000129">
    <property type="protein sequence ID" value="KAK9891584.1"/>
    <property type="molecule type" value="Genomic_DNA"/>
</dbReference>
<dbReference type="Pfam" id="PF02791">
    <property type="entry name" value="DDT"/>
    <property type="match status" value="1"/>
</dbReference>
<protein>
    <recommendedName>
        <fullName evidence="3">DDT domain-containing protein</fullName>
    </recommendedName>
</protein>
<evidence type="ECO:0000256" key="1">
    <source>
        <dbReference type="ARBA" id="ARBA00004123"/>
    </source>
</evidence>